<dbReference type="Proteomes" id="UP000449969">
    <property type="component" value="Unassembled WGS sequence"/>
</dbReference>
<reference evidence="1 2" key="1">
    <citation type="submission" date="2019-12" db="EMBL/GenBank/DDBJ databases">
        <title>Draft genome sequences Bradyrhizobium cajani AMBPC1010, Bradyrhizobium pachyrhizi AMBPC1040 and Bradyrhizobium yuanmingense ALSPC3051, three plant growth promoting strains isolated from nodules of Cajanus cajan L. in Dominican Republic.</title>
        <authorList>
            <person name="Flores-Felix J.D."/>
            <person name="Araujo J."/>
            <person name="Diaz-Alcantara C."/>
            <person name="Gonzalez-Andres F."/>
            <person name="Velazquez E."/>
        </authorList>
    </citation>
    <scope>NUCLEOTIDE SEQUENCE [LARGE SCALE GENOMIC DNA]</scope>
    <source>
        <strain evidence="1 2">1010</strain>
    </source>
</reference>
<dbReference type="EMBL" id="WQNE01000001">
    <property type="protein sequence ID" value="MVT71907.1"/>
    <property type="molecule type" value="Genomic_DNA"/>
</dbReference>
<organism evidence="1 2">
    <name type="scientific">Bradyrhizobium cajani</name>
    <dbReference type="NCBI Taxonomy" id="1928661"/>
    <lineage>
        <taxon>Bacteria</taxon>
        <taxon>Pseudomonadati</taxon>
        <taxon>Pseudomonadota</taxon>
        <taxon>Alphaproteobacteria</taxon>
        <taxon>Hyphomicrobiales</taxon>
        <taxon>Nitrobacteraceae</taxon>
        <taxon>Bradyrhizobium</taxon>
    </lineage>
</organism>
<proteinExistence type="predicted"/>
<dbReference type="AlphaFoldDB" id="A0A844SZI5"/>
<accession>A0A844SZI5</accession>
<sequence length="105" mass="11629">MKQSISLNAKLRWPDVKDHYIILHDGHVIGNVHRSGDSWSWSISIPMGLPDWSAGNASSLHDGIKALGNAWAGILKSTSAERLQRAWDLERAAEARNNRLDSNTS</sequence>
<protein>
    <submittedName>
        <fullName evidence="1">Uncharacterized protein</fullName>
    </submittedName>
</protein>
<evidence type="ECO:0000313" key="2">
    <source>
        <dbReference type="Proteomes" id="UP000449969"/>
    </source>
</evidence>
<name>A0A844SZI5_9BRAD</name>
<evidence type="ECO:0000313" key="1">
    <source>
        <dbReference type="EMBL" id="MVT71907.1"/>
    </source>
</evidence>
<comment type="caution">
    <text evidence="1">The sequence shown here is derived from an EMBL/GenBank/DDBJ whole genome shotgun (WGS) entry which is preliminary data.</text>
</comment>
<dbReference type="OrthoDB" id="8236850at2"/>
<keyword evidence="2" id="KW-1185">Reference proteome</keyword>
<gene>
    <name evidence="1" type="ORF">GPL20_02065</name>
</gene>
<dbReference type="RefSeq" id="WP_157327200.1">
    <property type="nucleotide sequence ID" value="NZ_JANADL010000009.1"/>
</dbReference>